<dbReference type="Pfam" id="PF00108">
    <property type="entry name" value="Thiolase_N"/>
    <property type="match status" value="1"/>
</dbReference>
<dbReference type="EMBL" id="JBHSQH010000002">
    <property type="protein sequence ID" value="MFC5973522.1"/>
    <property type="molecule type" value="Genomic_DNA"/>
</dbReference>
<dbReference type="CDD" id="cd00829">
    <property type="entry name" value="SCP-x_thiolase"/>
    <property type="match status" value="1"/>
</dbReference>
<keyword evidence="6" id="KW-0414">Isoprene biosynthesis</keyword>
<comment type="caution">
    <text evidence="10">The sequence shown here is derived from an EMBL/GenBank/DDBJ whole genome shotgun (WGS) entry which is preliminary data.</text>
</comment>
<evidence type="ECO:0000256" key="3">
    <source>
        <dbReference type="ARBA" id="ARBA00022679"/>
    </source>
</evidence>
<reference evidence="10 11" key="1">
    <citation type="journal article" date="2019" name="Int. J. Syst. Evol. Microbiol.">
        <title>The Global Catalogue of Microorganisms (GCM) 10K type strain sequencing project: providing services to taxonomists for standard genome sequencing and annotation.</title>
        <authorList>
            <consortium name="The Broad Institute Genomics Platform"/>
            <consortium name="The Broad Institute Genome Sequencing Center for Infectious Disease"/>
            <person name="Wu L."/>
            <person name="Ma J."/>
        </authorList>
    </citation>
    <scope>NUCLEOTIDE SEQUENCE [LARGE SCALE GENOMIC DNA]</scope>
    <source>
        <strain evidence="10 11">CGMCC 1.12543</strain>
    </source>
</reference>
<dbReference type="Pfam" id="PF22691">
    <property type="entry name" value="Thiolase_C_1"/>
    <property type="match status" value="1"/>
</dbReference>
<keyword evidence="4" id="KW-0445">Lipid transport</keyword>
<keyword evidence="3 10" id="KW-0808">Transferase</keyword>
<evidence type="ECO:0000256" key="5">
    <source>
        <dbReference type="ARBA" id="ARBA00023121"/>
    </source>
</evidence>
<evidence type="ECO:0000259" key="9">
    <source>
        <dbReference type="Pfam" id="PF22691"/>
    </source>
</evidence>
<proteinExistence type="predicted"/>
<evidence type="ECO:0000256" key="4">
    <source>
        <dbReference type="ARBA" id="ARBA00023055"/>
    </source>
</evidence>
<evidence type="ECO:0000313" key="11">
    <source>
        <dbReference type="Proteomes" id="UP001596099"/>
    </source>
</evidence>
<keyword evidence="11" id="KW-1185">Reference proteome</keyword>
<dbReference type="PANTHER" id="PTHR42870:SF1">
    <property type="entry name" value="NON-SPECIFIC LIPID-TRANSFER PROTEIN-LIKE 2"/>
    <property type="match status" value="1"/>
</dbReference>
<dbReference type="GO" id="GO:0008299">
    <property type="term" value="P:isoprenoid biosynthetic process"/>
    <property type="evidence" value="ECO:0007669"/>
    <property type="project" value="UniProtKB-KW"/>
</dbReference>
<dbReference type="Proteomes" id="UP001596099">
    <property type="component" value="Unassembled WGS sequence"/>
</dbReference>
<evidence type="ECO:0000256" key="6">
    <source>
        <dbReference type="ARBA" id="ARBA00023229"/>
    </source>
</evidence>
<dbReference type="AlphaFoldDB" id="A0ABD5RSK7"/>
<feature type="domain" description="Thiolase N-terminal" evidence="8">
    <location>
        <begin position="5"/>
        <end position="221"/>
    </location>
</feature>
<dbReference type="Gene3D" id="3.40.47.10">
    <property type="match status" value="1"/>
</dbReference>
<dbReference type="PROSITE" id="PS00737">
    <property type="entry name" value="THIOLASE_2"/>
    <property type="match status" value="1"/>
</dbReference>
<dbReference type="RefSeq" id="WP_247420451.1">
    <property type="nucleotide sequence ID" value="NZ_JALLGW010000003.1"/>
</dbReference>
<dbReference type="InterPro" id="IPR020613">
    <property type="entry name" value="Thiolase_CS"/>
</dbReference>
<dbReference type="SUPFAM" id="SSF53901">
    <property type="entry name" value="Thiolase-like"/>
    <property type="match status" value="2"/>
</dbReference>
<dbReference type="GO" id="GO:0016746">
    <property type="term" value="F:acyltransferase activity"/>
    <property type="evidence" value="ECO:0007669"/>
    <property type="project" value="UniProtKB-KW"/>
</dbReference>
<evidence type="ECO:0000313" key="10">
    <source>
        <dbReference type="EMBL" id="MFC5973522.1"/>
    </source>
</evidence>
<keyword evidence="2" id="KW-0813">Transport</keyword>
<protein>
    <recommendedName>
        <fullName evidence="1">propanoyl-CoA C-acyltransferase</fullName>
        <ecNumber evidence="1">2.3.1.176</ecNumber>
    </recommendedName>
    <alternativeName>
        <fullName evidence="7">Propanoyl-CoA C-acyltransferase</fullName>
    </alternativeName>
</protein>
<dbReference type="GO" id="GO:0006869">
    <property type="term" value="P:lipid transport"/>
    <property type="evidence" value="ECO:0007669"/>
    <property type="project" value="UniProtKB-KW"/>
</dbReference>
<dbReference type="EC" id="2.3.1.176" evidence="1"/>
<dbReference type="InterPro" id="IPR055140">
    <property type="entry name" value="Thiolase_C_2"/>
</dbReference>
<name>A0ABD5RSK7_9EURY</name>
<keyword evidence="5" id="KW-0446">Lipid-binding</keyword>
<dbReference type="InterPro" id="IPR002155">
    <property type="entry name" value="Thiolase"/>
</dbReference>
<dbReference type="GO" id="GO:0008289">
    <property type="term" value="F:lipid binding"/>
    <property type="evidence" value="ECO:0007669"/>
    <property type="project" value="UniProtKB-KW"/>
</dbReference>
<keyword evidence="10" id="KW-0012">Acyltransferase</keyword>
<evidence type="ECO:0000259" key="8">
    <source>
        <dbReference type="Pfam" id="PF00108"/>
    </source>
</evidence>
<dbReference type="PANTHER" id="PTHR42870">
    <property type="entry name" value="ACETYL-COA C-ACETYLTRANSFERASE"/>
    <property type="match status" value="1"/>
</dbReference>
<gene>
    <name evidence="10" type="ORF">ACFPYI_19505</name>
</gene>
<dbReference type="InterPro" id="IPR016039">
    <property type="entry name" value="Thiolase-like"/>
</dbReference>
<organism evidence="10 11">
    <name type="scientific">Halomarina salina</name>
    <dbReference type="NCBI Taxonomy" id="1872699"/>
    <lineage>
        <taxon>Archaea</taxon>
        <taxon>Methanobacteriati</taxon>
        <taxon>Methanobacteriota</taxon>
        <taxon>Stenosarchaea group</taxon>
        <taxon>Halobacteria</taxon>
        <taxon>Halobacteriales</taxon>
        <taxon>Natronomonadaceae</taxon>
        <taxon>Halomarina</taxon>
    </lineage>
</organism>
<evidence type="ECO:0000256" key="2">
    <source>
        <dbReference type="ARBA" id="ARBA00022448"/>
    </source>
</evidence>
<evidence type="ECO:0000256" key="1">
    <source>
        <dbReference type="ARBA" id="ARBA00012352"/>
    </source>
</evidence>
<sequence>MTRDVHVVGAGMIDFGELYDQSFDDLLESAYLELLDDVDHGVDPTADIDAAWYGTIDMAGEGSSGAAVAHATGLFEKPITRVENACATGSDAFRNASIAIRAGTADVALVIGAEKMLDDTAGLIQSAALERLWRGRGVTMPAFFGMRATRHMEEYGTTREQIAEVSVKNHANGTKYPHAHQQFECSVEDVAESPTVSYPLNLYDCCPVTDGACAVLLASEDRAEEFTDRPVRHAGWGLSTDTFQRGADAALTNFPASRHASSQAYERAGIAPDDVDVAEVHDCFSITELVTYEDLGFCGEGEGGRFVEEGHTRLDGDTPVNPSGGLLSKGHPIGATGVAQVAEVYEQLRDEAGAVQVDDPQVGLQHNIGIGRNATGAVSCVNVFERP</sequence>
<accession>A0ABD5RSK7</accession>
<feature type="domain" description="Thiolase C-terminal" evidence="9">
    <location>
        <begin position="244"/>
        <end position="370"/>
    </location>
</feature>
<dbReference type="PIRSF" id="PIRSF000429">
    <property type="entry name" value="Ac-CoA_Ac_transf"/>
    <property type="match status" value="1"/>
</dbReference>
<evidence type="ECO:0000256" key="7">
    <source>
        <dbReference type="ARBA" id="ARBA00032316"/>
    </source>
</evidence>
<dbReference type="InterPro" id="IPR020616">
    <property type="entry name" value="Thiolase_N"/>
</dbReference>